<evidence type="ECO:0000256" key="2">
    <source>
        <dbReference type="HAMAP-Rule" id="MF_01940"/>
    </source>
</evidence>
<accession>A0A3L8Q260</accession>
<dbReference type="PANTHER" id="PTHR35561:SF1">
    <property type="entry name" value="RNA 2',3'-CYCLIC PHOSPHODIESTERASE"/>
    <property type="match status" value="1"/>
</dbReference>
<dbReference type="Pfam" id="PF13563">
    <property type="entry name" value="2_5_RNA_ligase2"/>
    <property type="match status" value="1"/>
</dbReference>
<dbReference type="InterPro" id="IPR009097">
    <property type="entry name" value="Cyclic_Pdiesterase"/>
</dbReference>
<comment type="function">
    <text evidence="2">Hydrolyzes RNA 2',3'-cyclic phosphodiester to an RNA 2'-phosphomonoester.</text>
</comment>
<dbReference type="HAMAP" id="MF_01940">
    <property type="entry name" value="RNA_CPDase"/>
    <property type="match status" value="1"/>
</dbReference>
<dbReference type="GO" id="GO:0004113">
    <property type="term" value="F:2',3'-cyclic-nucleotide 3'-phosphodiesterase activity"/>
    <property type="evidence" value="ECO:0007669"/>
    <property type="project" value="InterPro"/>
</dbReference>
<sequence length="179" mass="20368">MTDIAKRRRIFIGIMCPDDVWQPWQQRVAALGYAPLLEQPHITLAFLGGLTNDELTQVITVLNRIQPQTFVQNVAGGGYFSLKRQTILWAKVASSIHLSTLREQILTALQPINLQFETKFVPHISLVRAKSLPRVDCEKFVSQVNDLTFDFTVDGFGIYESMPINTHPRYQLVDKISLK</sequence>
<feature type="active site" description="Proton donor" evidence="2">
    <location>
        <position position="41"/>
    </location>
</feature>
<dbReference type="GO" id="GO:0008664">
    <property type="term" value="F:RNA 2',3'-cyclic 3'-phosphodiesterase activity"/>
    <property type="evidence" value="ECO:0007669"/>
    <property type="project" value="UniProtKB-EC"/>
</dbReference>
<dbReference type="EMBL" id="QZEI01000010">
    <property type="protein sequence ID" value="RLV60938.1"/>
    <property type="molecule type" value="Genomic_DNA"/>
</dbReference>
<dbReference type="NCBIfam" id="TIGR02258">
    <property type="entry name" value="2_5_ligase"/>
    <property type="match status" value="1"/>
</dbReference>
<keyword evidence="1 2" id="KW-0378">Hydrolase</keyword>
<keyword evidence="4" id="KW-1185">Reference proteome</keyword>
<comment type="caution">
    <text evidence="3">The sequence shown here is derived from an EMBL/GenBank/DDBJ whole genome shotgun (WGS) entry which is preliminary data.</text>
</comment>
<evidence type="ECO:0000313" key="4">
    <source>
        <dbReference type="Proteomes" id="UP000281474"/>
    </source>
</evidence>
<dbReference type="InterPro" id="IPR004175">
    <property type="entry name" value="RNA_CPDase"/>
</dbReference>
<feature type="active site" description="Proton acceptor" evidence="2">
    <location>
        <position position="123"/>
    </location>
</feature>
<dbReference type="OrthoDB" id="7061261at2"/>
<organism evidence="3 4">
    <name type="scientific">Parashewanella curva</name>
    <dbReference type="NCBI Taxonomy" id="2338552"/>
    <lineage>
        <taxon>Bacteria</taxon>
        <taxon>Pseudomonadati</taxon>
        <taxon>Pseudomonadota</taxon>
        <taxon>Gammaproteobacteria</taxon>
        <taxon>Alteromonadales</taxon>
        <taxon>Shewanellaceae</taxon>
        <taxon>Parashewanella</taxon>
    </lineage>
</organism>
<comment type="catalytic activity">
    <reaction evidence="2">
        <text>a 3'-end 2',3'-cyclophospho-ribonucleotide-RNA + H2O = a 3'-end 2'-phospho-ribonucleotide-RNA + H(+)</text>
        <dbReference type="Rhea" id="RHEA:11828"/>
        <dbReference type="Rhea" id="RHEA-COMP:10464"/>
        <dbReference type="Rhea" id="RHEA-COMP:17353"/>
        <dbReference type="ChEBI" id="CHEBI:15377"/>
        <dbReference type="ChEBI" id="CHEBI:15378"/>
        <dbReference type="ChEBI" id="CHEBI:83064"/>
        <dbReference type="ChEBI" id="CHEBI:173113"/>
        <dbReference type="EC" id="3.1.4.58"/>
    </reaction>
</comment>
<comment type="similarity">
    <text evidence="2">Belongs to the 2H phosphoesterase superfamily. ThpR family.</text>
</comment>
<dbReference type="Proteomes" id="UP000281474">
    <property type="component" value="Unassembled WGS sequence"/>
</dbReference>
<evidence type="ECO:0000313" key="3">
    <source>
        <dbReference type="EMBL" id="RLV60938.1"/>
    </source>
</evidence>
<dbReference type="RefSeq" id="WP_121837842.1">
    <property type="nucleotide sequence ID" value="NZ_ML014759.1"/>
</dbReference>
<feature type="short sequence motif" description="HXTX 1" evidence="2">
    <location>
        <begin position="41"/>
        <end position="44"/>
    </location>
</feature>
<reference evidence="3 4" key="1">
    <citation type="submission" date="2018-09" db="EMBL/GenBank/DDBJ databases">
        <title>Phylogeny of the Shewanellaceae, and recommendation for two new genera, Pseudoshewanella and Parashewanella.</title>
        <authorList>
            <person name="Wang G."/>
        </authorList>
    </citation>
    <scope>NUCLEOTIDE SEQUENCE [LARGE SCALE GENOMIC DNA]</scope>
    <source>
        <strain evidence="3 4">C51</strain>
    </source>
</reference>
<dbReference type="AlphaFoldDB" id="A0A3L8Q260"/>
<comment type="caution">
    <text evidence="2">Lacks conserved residue(s) required for the propagation of feature annotation.</text>
</comment>
<dbReference type="Gene3D" id="3.90.1140.10">
    <property type="entry name" value="Cyclic phosphodiesterase"/>
    <property type="match status" value="1"/>
</dbReference>
<proteinExistence type="inferred from homology"/>
<name>A0A3L8Q260_9GAMM</name>
<dbReference type="EC" id="3.1.4.58" evidence="2"/>
<dbReference type="SUPFAM" id="SSF55144">
    <property type="entry name" value="LigT-like"/>
    <property type="match status" value="1"/>
</dbReference>
<dbReference type="PANTHER" id="PTHR35561">
    <property type="entry name" value="RNA 2',3'-CYCLIC PHOSPHODIESTERASE"/>
    <property type="match status" value="1"/>
</dbReference>
<evidence type="ECO:0000256" key="1">
    <source>
        <dbReference type="ARBA" id="ARBA00022801"/>
    </source>
</evidence>
<protein>
    <recommendedName>
        <fullName evidence="2">RNA 2',3'-cyclic phosphodiesterase</fullName>
        <shortName evidence="2">RNA 2',3'-CPDase</shortName>
        <ecNumber evidence="2">3.1.4.58</ecNumber>
    </recommendedName>
</protein>
<gene>
    <name evidence="3" type="primary">thpR</name>
    <name evidence="3" type="ORF">D5018_04665</name>
</gene>